<evidence type="ECO:0000313" key="3">
    <source>
        <dbReference type="Proteomes" id="UP000199062"/>
    </source>
</evidence>
<dbReference type="InterPro" id="IPR036388">
    <property type="entry name" value="WH-like_DNA-bd_sf"/>
</dbReference>
<name>A0A1I6M4V0_9EURY</name>
<dbReference type="CDD" id="cd00090">
    <property type="entry name" value="HTH_ARSR"/>
    <property type="match status" value="1"/>
</dbReference>
<organism evidence="2 3">
    <name type="scientific">Halomicrobium zhouii</name>
    <dbReference type="NCBI Taxonomy" id="767519"/>
    <lineage>
        <taxon>Archaea</taxon>
        <taxon>Methanobacteriati</taxon>
        <taxon>Methanobacteriota</taxon>
        <taxon>Stenosarchaea group</taxon>
        <taxon>Halobacteria</taxon>
        <taxon>Halobacteriales</taxon>
        <taxon>Haloarculaceae</taxon>
        <taxon>Halomicrobium</taxon>
    </lineage>
</organism>
<dbReference type="InterPro" id="IPR036390">
    <property type="entry name" value="WH_DNA-bd_sf"/>
</dbReference>
<accession>A0A1I6M4V0</accession>
<evidence type="ECO:0000256" key="1">
    <source>
        <dbReference type="SAM" id="MobiDB-lite"/>
    </source>
</evidence>
<dbReference type="SUPFAM" id="SSF46785">
    <property type="entry name" value="Winged helix' DNA-binding domain"/>
    <property type="match status" value="1"/>
</dbReference>
<reference evidence="2 3" key="1">
    <citation type="submission" date="2016-10" db="EMBL/GenBank/DDBJ databases">
        <authorList>
            <person name="de Groot N.N."/>
        </authorList>
    </citation>
    <scope>NUCLEOTIDE SEQUENCE [LARGE SCALE GENOMIC DNA]</scope>
    <source>
        <strain evidence="2 3">CGMCC 1.10457</strain>
    </source>
</reference>
<dbReference type="InterPro" id="IPR011991">
    <property type="entry name" value="ArsR-like_HTH"/>
</dbReference>
<dbReference type="EMBL" id="FOZK01000004">
    <property type="protein sequence ID" value="SFS10716.1"/>
    <property type="molecule type" value="Genomic_DNA"/>
</dbReference>
<dbReference type="RefSeq" id="WP_089818635.1">
    <property type="nucleotide sequence ID" value="NZ_FOZK01000004.1"/>
</dbReference>
<keyword evidence="3" id="KW-1185">Reference proteome</keyword>
<evidence type="ECO:0008006" key="4">
    <source>
        <dbReference type="Google" id="ProtNLM"/>
    </source>
</evidence>
<sequence>MSESTSTPPAEERNTKAARLEHPSGFLALTKHESVPILVDALLDLPPGREMNKTEFAEHAGVTRQTVSTYIDLLLELDVVEEVPNTSPQRYRLAESDVVQELFELNSALNAVEG</sequence>
<proteinExistence type="predicted"/>
<dbReference type="AlphaFoldDB" id="A0A1I6M4V0"/>
<dbReference type="Proteomes" id="UP000199062">
    <property type="component" value="Unassembled WGS sequence"/>
</dbReference>
<dbReference type="OrthoDB" id="196624at2157"/>
<feature type="region of interest" description="Disordered" evidence="1">
    <location>
        <begin position="1"/>
        <end position="21"/>
    </location>
</feature>
<feature type="compositionally biased region" description="Basic and acidic residues" evidence="1">
    <location>
        <begin position="10"/>
        <end position="21"/>
    </location>
</feature>
<gene>
    <name evidence="2" type="ORF">SAMN05216559_3790</name>
</gene>
<dbReference type="Gene3D" id="1.10.10.10">
    <property type="entry name" value="Winged helix-like DNA-binding domain superfamily/Winged helix DNA-binding domain"/>
    <property type="match status" value="1"/>
</dbReference>
<protein>
    <recommendedName>
        <fullName evidence="4">HTH domain-containing protein</fullName>
    </recommendedName>
</protein>
<evidence type="ECO:0000313" key="2">
    <source>
        <dbReference type="EMBL" id="SFS10716.1"/>
    </source>
</evidence>